<proteinExistence type="predicted"/>
<dbReference type="PANTHER" id="PTHR33969">
    <property type="entry name" value="SEGREGATION AND CONDENSATION PROTEIN A"/>
    <property type="match status" value="1"/>
</dbReference>
<dbReference type="Gene3D" id="6.10.250.2410">
    <property type="match status" value="1"/>
</dbReference>
<dbReference type="RefSeq" id="WP_069988378.1">
    <property type="nucleotide sequence ID" value="NZ_JACOQK010000001.1"/>
</dbReference>
<name>A0ABR7IR83_9CLOT</name>
<evidence type="ECO:0000313" key="4">
    <source>
        <dbReference type="Proteomes" id="UP000649151"/>
    </source>
</evidence>
<dbReference type="Proteomes" id="UP000649151">
    <property type="component" value="Unassembled WGS sequence"/>
</dbReference>
<evidence type="ECO:0000256" key="1">
    <source>
        <dbReference type="ARBA" id="ARBA00022829"/>
    </source>
</evidence>
<dbReference type="PANTHER" id="PTHR33969:SF2">
    <property type="entry name" value="SEGREGATION AND CONDENSATION PROTEIN A"/>
    <property type="match status" value="1"/>
</dbReference>
<keyword evidence="1" id="KW-0159">Chromosome partition</keyword>
<organism evidence="3 4">
    <name type="scientific">Clostridium facile</name>
    <dbReference type="NCBI Taxonomy" id="2763035"/>
    <lineage>
        <taxon>Bacteria</taxon>
        <taxon>Bacillati</taxon>
        <taxon>Bacillota</taxon>
        <taxon>Clostridia</taxon>
        <taxon>Eubacteriales</taxon>
        <taxon>Clostridiaceae</taxon>
        <taxon>Clostridium</taxon>
    </lineage>
</organism>
<evidence type="ECO:0000313" key="3">
    <source>
        <dbReference type="EMBL" id="MBC5787544.1"/>
    </source>
</evidence>
<sequence length="238" mass="27973">MEKLQFKLEKFEGPMDLLLHLISKHKLNIYDIEISSLLEQYLNYINDMKAADMEVTSEFLEMAARLVYMKTCSLLPEDKEEEEQLKRELTGQLLELQMVKLAAQQLSQLSLWGQIFSRTPEKLESSTESYSHRHEPEEIRLMYQVVLNKVKRLKPPPKSAFSGIVEHKVVSITSRVMYVLRHLYRNGKMPYQDFFASGERSEMVATFLAMLELIKSKRIRISSDNQYVLFDRTRQQQS</sequence>
<dbReference type="Pfam" id="PF02616">
    <property type="entry name" value="SMC_ScpA"/>
    <property type="match status" value="1"/>
</dbReference>
<dbReference type="InterPro" id="IPR003768">
    <property type="entry name" value="ScpA"/>
</dbReference>
<gene>
    <name evidence="3" type="ORF">H8Z77_05845</name>
</gene>
<reference evidence="3 4" key="1">
    <citation type="submission" date="2020-08" db="EMBL/GenBank/DDBJ databases">
        <title>Genome public.</title>
        <authorList>
            <person name="Liu C."/>
            <person name="Sun Q."/>
        </authorList>
    </citation>
    <scope>NUCLEOTIDE SEQUENCE [LARGE SCALE GENOMIC DNA]</scope>
    <source>
        <strain evidence="3 4">NSJ-27</strain>
    </source>
</reference>
<accession>A0ABR7IR83</accession>
<evidence type="ECO:0000256" key="2">
    <source>
        <dbReference type="ARBA" id="ARBA00044777"/>
    </source>
</evidence>
<protein>
    <recommendedName>
        <fullName evidence="2">Segregation and condensation protein A</fullName>
    </recommendedName>
</protein>
<dbReference type="EMBL" id="JACOQK010000001">
    <property type="protein sequence ID" value="MBC5787544.1"/>
    <property type="molecule type" value="Genomic_DNA"/>
</dbReference>
<comment type="caution">
    <text evidence="3">The sequence shown here is derived from an EMBL/GenBank/DDBJ whole genome shotgun (WGS) entry which is preliminary data.</text>
</comment>
<keyword evidence="4" id="KW-1185">Reference proteome</keyword>